<dbReference type="InterPro" id="IPR016589">
    <property type="entry name" value="tRNA_splic_SEN2"/>
</dbReference>
<dbReference type="GO" id="GO:0000379">
    <property type="term" value="P:tRNA-type intron splice site recognition and cleavage"/>
    <property type="evidence" value="ECO:0007669"/>
    <property type="project" value="TreeGrafter"/>
</dbReference>
<dbReference type="GO" id="GO:0000214">
    <property type="term" value="C:tRNA-intron endonuclease complex"/>
    <property type="evidence" value="ECO:0007669"/>
    <property type="project" value="UniProtKB-UniRule"/>
</dbReference>
<keyword evidence="9" id="KW-1185">Reference proteome</keyword>
<dbReference type="OrthoDB" id="10249562at2759"/>
<reference evidence="8" key="1">
    <citation type="submission" date="2022-11" db="EMBL/GenBank/DDBJ databases">
        <authorList>
            <person name="Scott C."/>
            <person name="Bruce N."/>
        </authorList>
    </citation>
    <scope>NUCLEOTIDE SEQUENCE</scope>
</reference>
<dbReference type="InterPro" id="IPR036167">
    <property type="entry name" value="tRNA_intron_Endo_cat-like_sf"/>
</dbReference>
<dbReference type="GO" id="GO:0005737">
    <property type="term" value="C:cytoplasm"/>
    <property type="evidence" value="ECO:0007669"/>
    <property type="project" value="TreeGrafter"/>
</dbReference>
<feature type="domain" description="tRNA intron endonuclease catalytic" evidence="7">
    <location>
        <begin position="305"/>
        <end position="394"/>
    </location>
</feature>
<feature type="active site" evidence="5">
    <location>
        <position position="343"/>
    </location>
</feature>
<evidence type="ECO:0000259" key="7">
    <source>
        <dbReference type="Pfam" id="PF01974"/>
    </source>
</evidence>
<feature type="active site" evidence="5">
    <location>
        <position position="335"/>
    </location>
</feature>
<dbReference type="CDD" id="cd22363">
    <property type="entry name" value="tRNA-intron_lyase_C"/>
    <property type="match status" value="1"/>
</dbReference>
<dbReference type="Proteomes" id="UP000838763">
    <property type="component" value="Unassembled WGS sequence"/>
</dbReference>
<dbReference type="AlphaFoldDB" id="A0A9P1MBJ4"/>
<dbReference type="PANTHER" id="PTHR21227:SF0">
    <property type="entry name" value="TRNA-SPLICING ENDONUCLEASE SUBUNIT SEN2"/>
    <property type="match status" value="1"/>
</dbReference>
<dbReference type="GO" id="GO:0000213">
    <property type="term" value="F:tRNA-intron lyase activity"/>
    <property type="evidence" value="ECO:0007669"/>
    <property type="project" value="UniProtKB-UniRule"/>
</dbReference>
<dbReference type="InterPro" id="IPR011856">
    <property type="entry name" value="tRNA_endonuc-like_dom_sf"/>
</dbReference>
<dbReference type="GO" id="GO:0003676">
    <property type="term" value="F:nucleic acid binding"/>
    <property type="evidence" value="ECO:0007669"/>
    <property type="project" value="InterPro"/>
</dbReference>
<dbReference type="SUPFAM" id="SSF53032">
    <property type="entry name" value="tRNA-intron endonuclease catalytic domain-like"/>
    <property type="match status" value="1"/>
</dbReference>
<organism evidence="8 9">
    <name type="scientific">Parascedosporium putredinis</name>
    <dbReference type="NCBI Taxonomy" id="1442378"/>
    <lineage>
        <taxon>Eukaryota</taxon>
        <taxon>Fungi</taxon>
        <taxon>Dikarya</taxon>
        <taxon>Ascomycota</taxon>
        <taxon>Pezizomycotina</taxon>
        <taxon>Sordariomycetes</taxon>
        <taxon>Hypocreomycetidae</taxon>
        <taxon>Microascales</taxon>
        <taxon>Microascaceae</taxon>
        <taxon>Parascedosporium</taxon>
    </lineage>
</organism>
<feature type="active site" evidence="5">
    <location>
        <position position="386"/>
    </location>
</feature>
<dbReference type="EC" id="4.6.1.16" evidence="4"/>
<sequence length="434" mass="49186">MATTQPSISPGLLNAGPVINTSAVPAAPLAQTKRTKADLHQLHALPAGAVLVKDAVSIRALWEQGFYGKGHLSRSEPEWFRQEQVKRGLLQAHVSHLNTAKRREERRTKKWERAKSEIDALRQLQSKEAEIQRAKEATEAIVDPISTLPPLGPWSSSPFQTPCHHPKNRRRQARANRTDISTANPSATGALNLRLSMEMDTPPHPDYLPPKESPLQELDKDESALESQQQQVAAVLGDLVDKEHLQLTREEAFFLSFGLGALQVVDGESKEPVAPRDLLELFRRYSYIPPQQGPPSEVLRPDDRFLLDYVIYHHFRSLGWVPRGGIKFGVDWLLYFKGPAFDHAQYGIIIMPSYSHPYWKERGQHSPSKDWAWFHRVSRTLANVLKTIVLAYVDIPPPPVFEEALDKGITDVMQLYTVREIIAKRFNPNRERKS</sequence>
<feature type="compositionally biased region" description="Pro residues" evidence="6">
    <location>
        <begin position="202"/>
        <end position="212"/>
    </location>
</feature>
<comment type="function">
    <text evidence="4">Constitutes one of the two catalytic subunit of the tRNA-splicing endonuclease complex, a complex responsible for identification and cleavage of the splice sites in pre-tRNA. It cleaves pre-tRNA at the 5'- and 3'-splice sites to release the intron. The products are an intron and two tRNA half-molecules bearing 2',3'-cyclic phosphate and 5'-OH termini. There are no conserved sequences at the splice sites, but the intron is invariably located at the same site in the gene, placing the splice sites an invariant distance from the constant structural features of the tRNA body.</text>
</comment>
<evidence type="ECO:0000256" key="5">
    <source>
        <dbReference type="PIRSR" id="PIRSR011789-1"/>
    </source>
</evidence>
<dbReference type="Pfam" id="PF01974">
    <property type="entry name" value="tRNA_int_endo"/>
    <property type="match status" value="1"/>
</dbReference>
<evidence type="ECO:0000256" key="2">
    <source>
        <dbReference type="ARBA" id="ARBA00022694"/>
    </source>
</evidence>
<dbReference type="EMBL" id="CALLCH030000012">
    <property type="protein sequence ID" value="CAI4214779.1"/>
    <property type="molecule type" value="Genomic_DNA"/>
</dbReference>
<evidence type="ECO:0000256" key="1">
    <source>
        <dbReference type="ARBA" id="ARBA00008078"/>
    </source>
</evidence>
<accession>A0A9P1MBJ4</accession>
<feature type="region of interest" description="Disordered" evidence="6">
    <location>
        <begin position="154"/>
        <end position="225"/>
    </location>
</feature>
<gene>
    <name evidence="8" type="ORF">PPNO1_LOCUS4507</name>
</gene>
<dbReference type="Gene3D" id="3.40.1350.10">
    <property type="match status" value="1"/>
</dbReference>
<comment type="caution">
    <text evidence="8">The sequence shown here is derived from an EMBL/GenBank/DDBJ whole genome shotgun (WGS) entry which is preliminary data.</text>
</comment>
<name>A0A9P1MBJ4_9PEZI</name>
<evidence type="ECO:0000256" key="4">
    <source>
        <dbReference type="PIRNR" id="PIRNR011789"/>
    </source>
</evidence>
<evidence type="ECO:0000256" key="3">
    <source>
        <dbReference type="ARBA" id="ARBA00023239"/>
    </source>
</evidence>
<dbReference type="InterPro" id="IPR006677">
    <property type="entry name" value="tRNA_intron_Endonuc_cat-like"/>
</dbReference>
<keyword evidence="3 4" id="KW-0456">Lyase</keyword>
<comment type="similarity">
    <text evidence="1 4">Belongs to the tRNA-intron endonuclease family.</text>
</comment>
<keyword evidence="2 4" id="KW-0819">tRNA processing</keyword>
<dbReference type="PANTHER" id="PTHR21227">
    <property type="entry name" value="TRNA-SPLICING ENDONUCLEASE SUBUNIT SEN2"/>
    <property type="match status" value="1"/>
</dbReference>
<dbReference type="PIRSF" id="PIRSF011789">
    <property type="entry name" value="tRNA_splic_SEN2"/>
    <property type="match status" value="1"/>
</dbReference>
<feature type="compositionally biased region" description="Polar residues" evidence="6">
    <location>
        <begin position="178"/>
        <end position="189"/>
    </location>
</feature>
<proteinExistence type="inferred from homology"/>
<feature type="compositionally biased region" description="Basic residues" evidence="6">
    <location>
        <begin position="164"/>
        <end position="174"/>
    </location>
</feature>
<evidence type="ECO:0000313" key="8">
    <source>
        <dbReference type="EMBL" id="CAI4214779.1"/>
    </source>
</evidence>
<evidence type="ECO:0000313" key="9">
    <source>
        <dbReference type="Proteomes" id="UP000838763"/>
    </source>
</evidence>
<evidence type="ECO:0000256" key="6">
    <source>
        <dbReference type="SAM" id="MobiDB-lite"/>
    </source>
</evidence>
<dbReference type="InterPro" id="IPR006676">
    <property type="entry name" value="tRNA_splic"/>
</dbReference>
<protein>
    <recommendedName>
        <fullName evidence="4">tRNA-splicing endonuclease subunit Sen2</fullName>
        <ecNumber evidence="4">4.6.1.16</ecNumber>
    </recommendedName>
</protein>